<sequence length="81" mass="8998">MGAVEGDPLSALWRCSLEVLFGGALWKCPLELEGQGWLHYPPGAQGDCTKGEREARERCERCEGALDKMWSTARLALKQPH</sequence>
<comment type="caution">
    <text evidence="1">The sequence shown here is derived from an EMBL/GenBank/DDBJ whole genome shotgun (WGS) entry which is preliminary data.</text>
</comment>
<gene>
    <name evidence="1" type="ORF">HaLaN_13541</name>
</gene>
<name>A0A699ZDE7_HAELA</name>
<evidence type="ECO:0000313" key="2">
    <source>
        <dbReference type="Proteomes" id="UP000485058"/>
    </source>
</evidence>
<organism evidence="1 2">
    <name type="scientific">Haematococcus lacustris</name>
    <name type="common">Green alga</name>
    <name type="synonym">Haematococcus pluvialis</name>
    <dbReference type="NCBI Taxonomy" id="44745"/>
    <lineage>
        <taxon>Eukaryota</taxon>
        <taxon>Viridiplantae</taxon>
        <taxon>Chlorophyta</taxon>
        <taxon>core chlorophytes</taxon>
        <taxon>Chlorophyceae</taxon>
        <taxon>CS clade</taxon>
        <taxon>Chlamydomonadales</taxon>
        <taxon>Haematococcaceae</taxon>
        <taxon>Haematococcus</taxon>
    </lineage>
</organism>
<dbReference type="AlphaFoldDB" id="A0A699ZDE7"/>
<protein>
    <submittedName>
        <fullName evidence="1">Uncharacterized protein</fullName>
    </submittedName>
</protein>
<accession>A0A699ZDE7</accession>
<proteinExistence type="predicted"/>
<reference evidence="1 2" key="1">
    <citation type="submission" date="2020-02" db="EMBL/GenBank/DDBJ databases">
        <title>Draft genome sequence of Haematococcus lacustris strain NIES-144.</title>
        <authorList>
            <person name="Morimoto D."/>
            <person name="Nakagawa S."/>
            <person name="Yoshida T."/>
            <person name="Sawayama S."/>
        </authorList>
    </citation>
    <scope>NUCLEOTIDE SEQUENCE [LARGE SCALE GENOMIC DNA]</scope>
    <source>
        <strain evidence="1 2">NIES-144</strain>
    </source>
</reference>
<dbReference type="Proteomes" id="UP000485058">
    <property type="component" value="Unassembled WGS sequence"/>
</dbReference>
<dbReference type="EMBL" id="BLLF01001083">
    <property type="protein sequence ID" value="GFH17008.1"/>
    <property type="molecule type" value="Genomic_DNA"/>
</dbReference>
<evidence type="ECO:0000313" key="1">
    <source>
        <dbReference type="EMBL" id="GFH17008.1"/>
    </source>
</evidence>
<keyword evidence="2" id="KW-1185">Reference proteome</keyword>